<dbReference type="SUPFAM" id="SSF51445">
    <property type="entry name" value="(Trans)glycosidases"/>
    <property type="match status" value="1"/>
</dbReference>
<keyword evidence="3" id="KW-0326">Glycosidase</keyword>
<dbReference type="PANTHER" id="PTHR10357">
    <property type="entry name" value="ALPHA-AMYLASE FAMILY MEMBER"/>
    <property type="match status" value="1"/>
</dbReference>
<organism evidence="5 6">
    <name type="scientific">Sulfitobacter alexandrii</name>
    <dbReference type="NCBI Taxonomy" id="1917485"/>
    <lineage>
        <taxon>Bacteria</taxon>
        <taxon>Pseudomonadati</taxon>
        <taxon>Pseudomonadota</taxon>
        <taxon>Alphaproteobacteria</taxon>
        <taxon>Rhodobacterales</taxon>
        <taxon>Roseobacteraceae</taxon>
        <taxon>Sulfitobacter</taxon>
    </lineage>
</organism>
<name>A0A1J0WEQ2_9RHOB</name>
<dbReference type="STRING" id="1917485.BOO69_04665"/>
<dbReference type="EMBL" id="CP018076">
    <property type="protein sequence ID" value="APE42794.1"/>
    <property type="molecule type" value="Genomic_DNA"/>
</dbReference>
<dbReference type="SMART" id="SM00642">
    <property type="entry name" value="Aamy"/>
    <property type="match status" value="1"/>
</dbReference>
<dbReference type="InterPro" id="IPR045857">
    <property type="entry name" value="O16G_dom_2"/>
</dbReference>
<sequence length="554" mass="62694">MTETPASDPDWWRGGVIYQIYPRSFQDSNADGIGDLQGIVQRIDYVASLGVDAIWVSPFYRSPMKDFGYDVSDYCDVDPIFGTLADFDDLISAAHRAGIKVIIDLVLSHTSDQHAWFANSRAARDSSLADWYVWADPKPDGTAPNNWLSIFGGSAWHWDPRREQYYLHNFLTSQPDLNLHNIHVQSALLEVMRFWLDRGVDGFRFDTVNFLFADKDLRDNPALEKAQRNEILTPSVNPYNYQDHVNSKNRPETLDFIKRVRALLDEYGAVTSLGEIGDASKGLQLLGQYTRGTDGLHMCYAFEFLAAEPLNASRVAEVLYTINQVARDGWPAWAFSNHDVMRHASRWHLTPAAQRLYATLLMCLPGAVCLYQGEELGLEEDVITFEDLQDPYGREFWPEYKGRDGCRTPMVWDQAEANAGFTTGVPWLPLSNENRHRAVHTQEAEPGAILHHYRNAIAFRRKHPALQVGRQENVYVFGDVLHFQRVTDEETVFCAFNMSDTPSIHSLPGGEWKTIGRKIGSASPTRDGRLHLGPWQVCVARKLSGDAEPEVRGS</sequence>
<keyword evidence="2" id="KW-0378">Hydrolase</keyword>
<dbReference type="InterPro" id="IPR006047">
    <property type="entry name" value="GH13_cat_dom"/>
</dbReference>
<reference evidence="5 6" key="1">
    <citation type="submission" date="2016-11" db="EMBL/GenBank/DDBJ databases">
        <title>Complete genome sequence of Sulfitobacter sp. AM1-D1, a toxic bacteria associated with marine dinoflagellate Alexandrium minutum in East China Sea.</title>
        <authorList>
            <person name="Yang Q."/>
            <person name="Zhang X."/>
            <person name="Tian X."/>
        </authorList>
    </citation>
    <scope>NUCLEOTIDE SEQUENCE [LARGE SCALE GENOMIC DNA]</scope>
    <source>
        <strain evidence="5 6">AM1-D1</strain>
    </source>
</reference>
<dbReference type="Gene3D" id="3.20.20.80">
    <property type="entry name" value="Glycosidases"/>
    <property type="match status" value="2"/>
</dbReference>
<feature type="domain" description="Glycosyl hydrolase family 13 catalytic" evidence="4">
    <location>
        <begin position="19"/>
        <end position="407"/>
    </location>
</feature>
<evidence type="ECO:0000256" key="2">
    <source>
        <dbReference type="ARBA" id="ARBA00022801"/>
    </source>
</evidence>
<dbReference type="PANTHER" id="PTHR10357:SF179">
    <property type="entry name" value="NEUTRAL AND BASIC AMINO ACID TRANSPORT PROTEIN RBAT"/>
    <property type="match status" value="1"/>
</dbReference>
<evidence type="ECO:0000313" key="5">
    <source>
        <dbReference type="EMBL" id="APE42794.1"/>
    </source>
</evidence>
<dbReference type="OrthoDB" id="9805159at2"/>
<accession>A0A1J0WEQ2</accession>
<dbReference type="KEGG" id="suam:BOO69_04665"/>
<dbReference type="SUPFAM" id="SSF51011">
    <property type="entry name" value="Glycosyl hydrolase domain"/>
    <property type="match status" value="1"/>
</dbReference>
<evidence type="ECO:0000259" key="4">
    <source>
        <dbReference type="SMART" id="SM00642"/>
    </source>
</evidence>
<dbReference type="Gene3D" id="3.90.400.10">
    <property type="entry name" value="Oligo-1,6-glucosidase, Domain 2"/>
    <property type="match status" value="1"/>
</dbReference>
<dbReference type="InterPro" id="IPR013780">
    <property type="entry name" value="Glyco_hydro_b"/>
</dbReference>
<dbReference type="InterPro" id="IPR017853">
    <property type="entry name" value="GH"/>
</dbReference>
<dbReference type="RefSeq" id="WP_071970767.1">
    <property type="nucleotide sequence ID" value="NZ_CP018076.1"/>
</dbReference>
<dbReference type="Gene3D" id="2.60.40.1180">
    <property type="entry name" value="Golgi alpha-mannosidase II"/>
    <property type="match status" value="1"/>
</dbReference>
<proteinExistence type="inferred from homology"/>
<dbReference type="Proteomes" id="UP000181897">
    <property type="component" value="Chromosome"/>
</dbReference>
<evidence type="ECO:0000256" key="1">
    <source>
        <dbReference type="ARBA" id="ARBA00008061"/>
    </source>
</evidence>
<protein>
    <submittedName>
        <fullName evidence="5">Alpha-glucosidase</fullName>
    </submittedName>
</protein>
<dbReference type="AlphaFoldDB" id="A0A1J0WEQ2"/>
<dbReference type="FunFam" id="3.90.400.10:FF:000002">
    <property type="entry name" value="Sucrose isomerase"/>
    <property type="match status" value="1"/>
</dbReference>
<gene>
    <name evidence="5" type="ORF">BOO69_04665</name>
</gene>
<dbReference type="GO" id="GO:0009313">
    <property type="term" value="P:oligosaccharide catabolic process"/>
    <property type="evidence" value="ECO:0007669"/>
    <property type="project" value="TreeGrafter"/>
</dbReference>
<dbReference type="Pfam" id="PF00128">
    <property type="entry name" value="Alpha-amylase"/>
    <property type="match status" value="1"/>
</dbReference>
<comment type="similarity">
    <text evidence="1">Belongs to the glycosyl hydrolase 13 family.</text>
</comment>
<dbReference type="CDD" id="cd11330">
    <property type="entry name" value="AmyAc_OligoGlu"/>
    <property type="match status" value="1"/>
</dbReference>
<keyword evidence="6" id="KW-1185">Reference proteome</keyword>
<evidence type="ECO:0000256" key="3">
    <source>
        <dbReference type="ARBA" id="ARBA00023295"/>
    </source>
</evidence>
<evidence type="ECO:0000313" key="6">
    <source>
        <dbReference type="Proteomes" id="UP000181897"/>
    </source>
</evidence>
<dbReference type="GO" id="GO:0004556">
    <property type="term" value="F:alpha-amylase activity"/>
    <property type="evidence" value="ECO:0007669"/>
    <property type="project" value="TreeGrafter"/>
</dbReference>